<organism evidence="1 2">
    <name type="scientific">Megasphaera elsdenii</name>
    <dbReference type="NCBI Taxonomy" id="907"/>
    <lineage>
        <taxon>Bacteria</taxon>
        <taxon>Bacillati</taxon>
        <taxon>Bacillota</taxon>
        <taxon>Negativicutes</taxon>
        <taxon>Veillonellales</taxon>
        <taxon>Veillonellaceae</taxon>
        <taxon>Megasphaera</taxon>
    </lineage>
</organism>
<dbReference type="RefSeq" id="WP_169013759.1">
    <property type="nucleotide sequence ID" value="NZ_JABBJH010000012.1"/>
</dbReference>
<gene>
    <name evidence="1" type="ORF">HG933_09165</name>
</gene>
<accession>A0A848EVR1</accession>
<protein>
    <submittedName>
        <fullName evidence="1">Uncharacterized protein</fullName>
    </submittedName>
</protein>
<proteinExistence type="predicted"/>
<dbReference type="AlphaFoldDB" id="A0A848EVR1"/>
<dbReference type="Proteomes" id="UP000536773">
    <property type="component" value="Unassembled WGS sequence"/>
</dbReference>
<comment type="caution">
    <text evidence="1">The sequence shown here is derived from an EMBL/GenBank/DDBJ whole genome shotgun (WGS) entry which is preliminary data.</text>
</comment>
<dbReference type="EMBL" id="JABBJH010000012">
    <property type="protein sequence ID" value="NMK39534.1"/>
    <property type="molecule type" value="Genomic_DNA"/>
</dbReference>
<evidence type="ECO:0000313" key="1">
    <source>
        <dbReference type="EMBL" id="NMK39534.1"/>
    </source>
</evidence>
<reference evidence="1 2" key="1">
    <citation type="submission" date="2020-04" db="EMBL/GenBank/DDBJ databases">
        <authorList>
            <person name="Hitch T.C.A."/>
            <person name="Wylensek D."/>
            <person name="Clavel T."/>
        </authorList>
    </citation>
    <scope>NUCLEOTIDE SEQUENCE [LARGE SCALE GENOMIC DNA]</scope>
    <source>
        <strain evidence="1 2">WCA-386-APC-2A</strain>
    </source>
</reference>
<name>A0A848EVR1_MEGEL</name>
<sequence length="49" mass="6028">MDMEQMNELELLKQLPISKRVDILEERVLDLEKLIEKYNEFIKYLQCKN</sequence>
<evidence type="ECO:0000313" key="2">
    <source>
        <dbReference type="Proteomes" id="UP000536773"/>
    </source>
</evidence>